<feature type="domain" description="Phosphatidic acid phosphatase type 2/haloperoxidase" evidence="2">
    <location>
        <begin position="141"/>
        <end position="251"/>
    </location>
</feature>
<dbReference type="EMBL" id="AUZX01000519">
    <property type="protein sequence ID" value="EQD80631.1"/>
    <property type="molecule type" value="Genomic_DNA"/>
</dbReference>
<dbReference type="Pfam" id="PF01569">
    <property type="entry name" value="PAP2"/>
    <property type="match status" value="1"/>
</dbReference>
<organism evidence="3">
    <name type="scientific">mine drainage metagenome</name>
    <dbReference type="NCBI Taxonomy" id="410659"/>
    <lineage>
        <taxon>unclassified sequences</taxon>
        <taxon>metagenomes</taxon>
        <taxon>ecological metagenomes</taxon>
    </lineage>
</organism>
<name>T1C585_9ZZZZ</name>
<dbReference type="InterPro" id="IPR036938">
    <property type="entry name" value="PAP2/HPO_sf"/>
</dbReference>
<evidence type="ECO:0000256" key="1">
    <source>
        <dbReference type="SAM" id="MobiDB-lite"/>
    </source>
</evidence>
<evidence type="ECO:0000259" key="2">
    <source>
        <dbReference type="SMART" id="SM00014"/>
    </source>
</evidence>
<reference evidence="3" key="1">
    <citation type="submission" date="2013-08" db="EMBL/GenBank/DDBJ databases">
        <authorList>
            <person name="Mendez C."/>
            <person name="Richter M."/>
            <person name="Ferrer M."/>
            <person name="Sanchez J."/>
        </authorList>
    </citation>
    <scope>NUCLEOTIDE SEQUENCE</scope>
</reference>
<feature type="region of interest" description="Disordered" evidence="1">
    <location>
        <begin position="1"/>
        <end position="23"/>
    </location>
</feature>
<gene>
    <name evidence="3" type="ORF">B1A_00685</name>
</gene>
<accession>T1C585</accession>
<sequence>MLRGLRVTPARAGQPAAKIPPHMALPAPLPAPSAIRYHTKRSKLKALFYRTLGDAKAYYTAPLHWNKRDWEYFGGAVAAIAVAHHYDTQVRNHFDQGSPLPDGPRPSTSTDVTDALPAFALFLGTWSYAHLVGNRTGNSEAWNMLEAGGLSFISAYAIKYTVGRQRPYQTRNPNSWFSGGDSFPSEHATAAFAVGTVFAESGNPRYLWLRRTIGYGIAAYTAYLRVKANAHWLSDTVAGAALGMATAHFVMDRRAEGKMRHSMVSVVPVRGGIMLAAAVQFD</sequence>
<protein>
    <submittedName>
        <fullName evidence="3">Phosphoesterase PA-phosphatase</fullName>
    </submittedName>
</protein>
<dbReference type="SUPFAM" id="SSF48317">
    <property type="entry name" value="Acid phosphatase/Vanadium-dependent haloperoxidase"/>
    <property type="match status" value="1"/>
</dbReference>
<evidence type="ECO:0000313" key="3">
    <source>
        <dbReference type="EMBL" id="EQD80631.1"/>
    </source>
</evidence>
<dbReference type="PANTHER" id="PTHR14969:SF13">
    <property type="entry name" value="AT30094P"/>
    <property type="match status" value="1"/>
</dbReference>
<comment type="caution">
    <text evidence="3">The sequence shown here is derived from an EMBL/GenBank/DDBJ whole genome shotgun (WGS) entry which is preliminary data.</text>
</comment>
<dbReference type="SMART" id="SM00014">
    <property type="entry name" value="acidPPc"/>
    <property type="match status" value="1"/>
</dbReference>
<dbReference type="InterPro" id="IPR000326">
    <property type="entry name" value="PAP2/HPO"/>
</dbReference>
<proteinExistence type="predicted"/>
<reference evidence="3" key="2">
    <citation type="journal article" date="2014" name="ISME J.">
        <title>Microbial stratification in low pH oxic and suboxic macroscopic growths along an acid mine drainage.</title>
        <authorList>
            <person name="Mendez-Garcia C."/>
            <person name="Mesa V."/>
            <person name="Sprenger R.R."/>
            <person name="Richter M."/>
            <person name="Diez M.S."/>
            <person name="Solano J."/>
            <person name="Bargiela R."/>
            <person name="Golyshina O.V."/>
            <person name="Manteca A."/>
            <person name="Ramos J.L."/>
            <person name="Gallego J.R."/>
            <person name="Llorente I."/>
            <person name="Martins Dos Santos V.A."/>
            <person name="Jensen O.N."/>
            <person name="Pelaez A.I."/>
            <person name="Sanchez J."/>
            <person name="Ferrer M."/>
        </authorList>
    </citation>
    <scope>NUCLEOTIDE SEQUENCE</scope>
</reference>
<dbReference type="PANTHER" id="PTHR14969">
    <property type="entry name" value="SPHINGOSINE-1-PHOSPHATE PHOSPHOHYDROLASE"/>
    <property type="match status" value="1"/>
</dbReference>
<dbReference type="AlphaFoldDB" id="T1C585"/>
<dbReference type="Gene3D" id="1.20.144.10">
    <property type="entry name" value="Phosphatidic acid phosphatase type 2/haloperoxidase"/>
    <property type="match status" value="1"/>
</dbReference>